<dbReference type="AlphaFoldDB" id="A0AAV2BI37"/>
<dbReference type="EMBL" id="CAXIEN010000360">
    <property type="protein sequence ID" value="CAL1295008.1"/>
    <property type="molecule type" value="Genomic_DNA"/>
</dbReference>
<dbReference type="Proteomes" id="UP001497382">
    <property type="component" value="Unassembled WGS sequence"/>
</dbReference>
<evidence type="ECO:0000313" key="2">
    <source>
        <dbReference type="EMBL" id="CAL1295008.1"/>
    </source>
</evidence>
<evidence type="ECO:0000256" key="1">
    <source>
        <dbReference type="SAM" id="SignalP"/>
    </source>
</evidence>
<protein>
    <recommendedName>
        <fullName evidence="4">DUF19 domain-containing protein</fullName>
    </recommendedName>
</protein>
<organism evidence="2 3">
    <name type="scientific">Larinioides sclopetarius</name>
    <dbReference type="NCBI Taxonomy" id="280406"/>
    <lineage>
        <taxon>Eukaryota</taxon>
        <taxon>Metazoa</taxon>
        <taxon>Ecdysozoa</taxon>
        <taxon>Arthropoda</taxon>
        <taxon>Chelicerata</taxon>
        <taxon>Arachnida</taxon>
        <taxon>Araneae</taxon>
        <taxon>Araneomorphae</taxon>
        <taxon>Entelegynae</taxon>
        <taxon>Araneoidea</taxon>
        <taxon>Araneidae</taxon>
        <taxon>Larinioides</taxon>
    </lineage>
</organism>
<keyword evidence="1" id="KW-0732">Signal</keyword>
<accession>A0AAV2BI37</accession>
<keyword evidence="3" id="KW-1185">Reference proteome</keyword>
<feature type="signal peptide" evidence="1">
    <location>
        <begin position="1"/>
        <end position="18"/>
    </location>
</feature>
<feature type="chain" id="PRO_5043875382" description="DUF19 domain-containing protein" evidence="1">
    <location>
        <begin position="19"/>
        <end position="219"/>
    </location>
</feature>
<evidence type="ECO:0000313" key="3">
    <source>
        <dbReference type="Proteomes" id="UP001497382"/>
    </source>
</evidence>
<evidence type="ECO:0008006" key="4">
    <source>
        <dbReference type="Google" id="ProtNLM"/>
    </source>
</evidence>
<reference evidence="2 3" key="1">
    <citation type="submission" date="2024-04" db="EMBL/GenBank/DDBJ databases">
        <authorList>
            <person name="Rising A."/>
            <person name="Reimegard J."/>
            <person name="Sonavane S."/>
            <person name="Akerstrom W."/>
            <person name="Nylinder S."/>
            <person name="Hedman E."/>
            <person name="Kallberg Y."/>
        </authorList>
    </citation>
    <scope>NUCLEOTIDE SEQUENCE [LARGE SCALE GENOMIC DNA]</scope>
</reference>
<name>A0AAV2BI37_9ARAC</name>
<comment type="caution">
    <text evidence="2">The sequence shown here is derived from an EMBL/GenBank/DDBJ whole genome shotgun (WGS) entry which is preliminary data.</text>
</comment>
<sequence>MEFLIIFAVSALFGSVYGGNECFNDKGSRCVKKVITSELMEDMDKNYCEVAMQLSKCLKETTLACGMEFIPEANSVDYVVTETCMKGSDINQDFMANQKCYMEVVKDPDCYKPVLDAVKGKQTASEFLKGQKEACKHTDQVSECLSEKARTRCGRQTVSFFEFLVHPLAQLNKRVCEDILLPADESKGLAINAGMLGIFELITLVYHSDFISMQAFFNQ</sequence>
<gene>
    <name evidence="2" type="ORF">LARSCL_LOCUS19046</name>
</gene>
<proteinExistence type="predicted"/>